<comment type="subcellular location">
    <subcellularLocation>
        <location evidence="1">Cytoplasm</location>
    </subcellularLocation>
</comment>
<dbReference type="InterPro" id="IPR003442">
    <property type="entry name" value="T6A_TsaE"/>
</dbReference>
<reference evidence="13 14" key="1">
    <citation type="submission" date="2014-03" db="EMBL/GenBank/DDBJ databases">
        <title>Genomics of Bifidobacteria.</title>
        <authorList>
            <person name="Ventura M."/>
            <person name="Milani C."/>
            <person name="Lugli G.A."/>
        </authorList>
    </citation>
    <scope>NUCLEOTIDE SEQUENCE [LARGE SCALE GENOMIC DNA]</scope>
    <source>
        <strain evidence="13 14">LMG 11592</strain>
    </source>
</reference>
<dbReference type="EMBL" id="JGZD01000009">
    <property type="protein sequence ID" value="KFI72575.1"/>
    <property type="molecule type" value="Genomic_DNA"/>
</dbReference>
<evidence type="ECO:0000256" key="8">
    <source>
        <dbReference type="ARBA" id="ARBA00022840"/>
    </source>
</evidence>
<evidence type="ECO:0000313" key="13">
    <source>
        <dbReference type="EMBL" id="KFI72575.1"/>
    </source>
</evidence>
<evidence type="ECO:0000256" key="4">
    <source>
        <dbReference type="ARBA" id="ARBA00022490"/>
    </source>
</evidence>
<dbReference type="GO" id="GO:0005737">
    <property type="term" value="C:cytoplasm"/>
    <property type="evidence" value="ECO:0007669"/>
    <property type="project" value="UniProtKB-SubCell"/>
</dbReference>
<keyword evidence="9" id="KW-0460">Magnesium</keyword>
<dbReference type="NCBIfam" id="TIGR00150">
    <property type="entry name" value="T6A_YjeE"/>
    <property type="match status" value="1"/>
</dbReference>
<keyword evidence="7" id="KW-0547">Nucleotide-binding</keyword>
<keyword evidence="5" id="KW-0819">tRNA processing</keyword>
<evidence type="ECO:0000256" key="5">
    <source>
        <dbReference type="ARBA" id="ARBA00022694"/>
    </source>
</evidence>
<evidence type="ECO:0000256" key="3">
    <source>
        <dbReference type="ARBA" id="ARBA00019010"/>
    </source>
</evidence>
<dbReference type="InterPro" id="IPR027417">
    <property type="entry name" value="P-loop_NTPase"/>
</dbReference>
<organism evidence="13 14">
    <name type="scientific">Bifidobacterium minimum</name>
    <dbReference type="NCBI Taxonomy" id="1693"/>
    <lineage>
        <taxon>Bacteria</taxon>
        <taxon>Bacillati</taxon>
        <taxon>Actinomycetota</taxon>
        <taxon>Actinomycetes</taxon>
        <taxon>Bifidobacteriales</taxon>
        <taxon>Bifidobacteriaceae</taxon>
        <taxon>Bifidobacterium</taxon>
    </lineage>
</organism>
<comment type="function">
    <text evidence="10">Required for the formation of a threonylcarbamoyl group on adenosine at position 37 (t(6)A37) in tRNAs that read codons beginning with adenine. Is involved in the transfer of the threonylcarbamoyl moiety of threonylcarbamoyl-AMP (TC-AMP) to the N6 group of A37, together with TsaD and TsaB. TsaE seems to play an indirect role in the t(6)A biosynthesis pathway, possibly in regulating the core enzymatic function of TsaD.</text>
</comment>
<dbReference type="Gene3D" id="3.40.50.300">
    <property type="entry name" value="P-loop containing nucleotide triphosphate hydrolases"/>
    <property type="match status" value="1"/>
</dbReference>
<dbReference type="GO" id="GO:0005524">
    <property type="term" value="F:ATP binding"/>
    <property type="evidence" value="ECO:0007669"/>
    <property type="project" value="UniProtKB-KW"/>
</dbReference>
<accession>A0A087BNH5</accession>
<dbReference type="PANTHER" id="PTHR33540:SF2">
    <property type="entry name" value="TRNA THREONYLCARBAMOYLADENOSINE BIOSYNTHESIS PROTEIN TSAE"/>
    <property type="match status" value="1"/>
</dbReference>
<evidence type="ECO:0000256" key="9">
    <source>
        <dbReference type="ARBA" id="ARBA00022842"/>
    </source>
</evidence>
<dbReference type="eggNOG" id="COG0802">
    <property type="taxonomic scope" value="Bacteria"/>
</dbReference>
<dbReference type="GO" id="GO:0002949">
    <property type="term" value="P:tRNA threonylcarbamoyladenosine modification"/>
    <property type="evidence" value="ECO:0007669"/>
    <property type="project" value="InterPro"/>
</dbReference>
<feature type="region of interest" description="Disordered" evidence="12">
    <location>
        <begin position="181"/>
        <end position="207"/>
    </location>
</feature>
<keyword evidence="14" id="KW-1185">Reference proteome</keyword>
<dbReference type="Proteomes" id="UP000029014">
    <property type="component" value="Unassembled WGS sequence"/>
</dbReference>
<keyword evidence="6" id="KW-0479">Metal-binding</keyword>
<sequence>MVLLSGPLGSGKTTFAQGFAHGLGVTSPVVSPTFTIAREMSGRFTDGNPAHLVHVDAYRMGGDGFAPGQDASDRLLDELESLGLDEEIESPSGGTVVLMEWGEQMAVALAPVRLEVHIDRSVAERSAHDDDEISADGPRVVSIIAVGGSWKERMSAMRAGNGGVYGVAGALRESGTVRLRGTTEAGTPGISGMTGTSGTTGMAGSTR</sequence>
<dbReference type="PANTHER" id="PTHR33540">
    <property type="entry name" value="TRNA THREONYLCARBAMOYLADENOSINE BIOSYNTHESIS PROTEIN TSAE"/>
    <property type="match status" value="1"/>
</dbReference>
<comment type="caution">
    <text evidence="13">The sequence shown here is derived from an EMBL/GenBank/DDBJ whole genome shotgun (WGS) entry which is preliminary data.</text>
</comment>
<protein>
    <recommendedName>
        <fullName evidence="3">tRNA threonylcarbamoyladenosine biosynthesis protein TsaE</fullName>
    </recommendedName>
    <alternativeName>
        <fullName evidence="11">t(6)A37 threonylcarbamoyladenosine biosynthesis protein TsaE</fullName>
    </alternativeName>
</protein>
<evidence type="ECO:0000256" key="10">
    <source>
        <dbReference type="ARBA" id="ARBA00024908"/>
    </source>
</evidence>
<dbReference type="GO" id="GO:0046872">
    <property type="term" value="F:metal ion binding"/>
    <property type="evidence" value="ECO:0007669"/>
    <property type="project" value="UniProtKB-KW"/>
</dbReference>
<feature type="compositionally biased region" description="Low complexity" evidence="12">
    <location>
        <begin position="186"/>
        <end position="207"/>
    </location>
</feature>
<evidence type="ECO:0000256" key="11">
    <source>
        <dbReference type="ARBA" id="ARBA00032441"/>
    </source>
</evidence>
<evidence type="ECO:0000256" key="7">
    <source>
        <dbReference type="ARBA" id="ARBA00022741"/>
    </source>
</evidence>
<evidence type="ECO:0000313" key="14">
    <source>
        <dbReference type="Proteomes" id="UP000029014"/>
    </source>
</evidence>
<evidence type="ECO:0000256" key="12">
    <source>
        <dbReference type="SAM" id="MobiDB-lite"/>
    </source>
</evidence>
<keyword evidence="8 13" id="KW-0067">ATP-binding</keyword>
<gene>
    <name evidence="13" type="ORF">BMIN_0473</name>
</gene>
<comment type="similarity">
    <text evidence="2">Belongs to the TsaE family.</text>
</comment>
<evidence type="ECO:0000256" key="1">
    <source>
        <dbReference type="ARBA" id="ARBA00004496"/>
    </source>
</evidence>
<proteinExistence type="inferred from homology"/>
<evidence type="ECO:0000256" key="2">
    <source>
        <dbReference type="ARBA" id="ARBA00007599"/>
    </source>
</evidence>
<dbReference type="Pfam" id="PF02367">
    <property type="entry name" value="TsaE"/>
    <property type="match status" value="1"/>
</dbReference>
<name>A0A087BNH5_9BIFI</name>
<dbReference type="AlphaFoldDB" id="A0A087BNH5"/>
<evidence type="ECO:0000256" key="6">
    <source>
        <dbReference type="ARBA" id="ARBA00022723"/>
    </source>
</evidence>
<dbReference type="STRING" id="1693.BMIN_0473"/>
<keyword evidence="4" id="KW-0963">Cytoplasm</keyword>
<dbReference type="SUPFAM" id="SSF52540">
    <property type="entry name" value="P-loop containing nucleoside triphosphate hydrolases"/>
    <property type="match status" value="1"/>
</dbReference>